<accession>A0A0A8ZDU7</accession>
<proteinExistence type="predicted"/>
<dbReference type="AlphaFoldDB" id="A0A0A8ZDU7"/>
<evidence type="ECO:0000313" key="1">
    <source>
        <dbReference type="EMBL" id="JAD33032.1"/>
    </source>
</evidence>
<sequence length="24" mass="2922">MLSQDLIWQSHIKQMKKILLIIIK</sequence>
<reference evidence="1" key="1">
    <citation type="submission" date="2014-09" db="EMBL/GenBank/DDBJ databases">
        <authorList>
            <person name="Magalhaes I.L.F."/>
            <person name="Oliveira U."/>
            <person name="Santos F.R."/>
            <person name="Vidigal T.H.D.A."/>
            <person name="Brescovit A.D."/>
            <person name="Santos A.J."/>
        </authorList>
    </citation>
    <scope>NUCLEOTIDE SEQUENCE</scope>
    <source>
        <tissue evidence="1">Shoot tissue taken approximately 20 cm above the soil surface</tissue>
    </source>
</reference>
<organism evidence="1">
    <name type="scientific">Arundo donax</name>
    <name type="common">Giant reed</name>
    <name type="synonym">Donax arundinaceus</name>
    <dbReference type="NCBI Taxonomy" id="35708"/>
    <lineage>
        <taxon>Eukaryota</taxon>
        <taxon>Viridiplantae</taxon>
        <taxon>Streptophyta</taxon>
        <taxon>Embryophyta</taxon>
        <taxon>Tracheophyta</taxon>
        <taxon>Spermatophyta</taxon>
        <taxon>Magnoliopsida</taxon>
        <taxon>Liliopsida</taxon>
        <taxon>Poales</taxon>
        <taxon>Poaceae</taxon>
        <taxon>PACMAD clade</taxon>
        <taxon>Arundinoideae</taxon>
        <taxon>Arundineae</taxon>
        <taxon>Arundo</taxon>
    </lineage>
</organism>
<dbReference type="EMBL" id="GBRH01264863">
    <property type="protein sequence ID" value="JAD33032.1"/>
    <property type="molecule type" value="Transcribed_RNA"/>
</dbReference>
<name>A0A0A8ZDU7_ARUDO</name>
<reference evidence="1" key="2">
    <citation type="journal article" date="2015" name="Data Brief">
        <title>Shoot transcriptome of the giant reed, Arundo donax.</title>
        <authorList>
            <person name="Barrero R.A."/>
            <person name="Guerrero F.D."/>
            <person name="Moolhuijzen P."/>
            <person name="Goolsby J.A."/>
            <person name="Tidwell J."/>
            <person name="Bellgard S.E."/>
            <person name="Bellgard M.I."/>
        </authorList>
    </citation>
    <scope>NUCLEOTIDE SEQUENCE</scope>
    <source>
        <tissue evidence="1">Shoot tissue taken approximately 20 cm above the soil surface</tissue>
    </source>
</reference>
<protein>
    <submittedName>
        <fullName evidence="1">Uncharacterized protein</fullName>
    </submittedName>
</protein>